<evidence type="ECO:0000313" key="2">
    <source>
        <dbReference type="Proteomes" id="UP000092445"/>
    </source>
</evidence>
<dbReference type="VEuPathDB" id="VectorBase:GPAI046035"/>
<name>A0A1B0AHL6_GLOPL</name>
<keyword evidence="2" id="KW-1185">Reference proteome</keyword>
<sequence>MGFYLMGNMTPKWKQKILIASGVWASLQTAEECQHFLHISRQTAATVYPVFLLCRMPGIYVDDEDCYSLCKAGDDWRADLLVGSRIDYKSKTSFFSDLKKNY</sequence>
<organism evidence="1 2">
    <name type="scientific">Glossina pallidipes</name>
    <name type="common">Tsetse fly</name>
    <dbReference type="NCBI Taxonomy" id="7398"/>
    <lineage>
        <taxon>Eukaryota</taxon>
        <taxon>Metazoa</taxon>
        <taxon>Ecdysozoa</taxon>
        <taxon>Arthropoda</taxon>
        <taxon>Hexapoda</taxon>
        <taxon>Insecta</taxon>
        <taxon>Pterygota</taxon>
        <taxon>Neoptera</taxon>
        <taxon>Endopterygota</taxon>
        <taxon>Diptera</taxon>
        <taxon>Brachycera</taxon>
        <taxon>Muscomorpha</taxon>
        <taxon>Hippoboscoidea</taxon>
        <taxon>Glossinidae</taxon>
        <taxon>Glossina</taxon>
    </lineage>
</organism>
<proteinExistence type="predicted"/>
<reference evidence="1" key="2">
    <citation type="submission" date="2020-05" db="UniProtKB">
        <authorList>
            <consortium name="EnsemblMetazoa"/>
        </authorList>
    </citation>
    <scope>IDENTIFICATION</scope>
    <source>
        <strain evidence="1">IAEA</strain>
    </source>
</reference>
<accession>A0A1B0AHL6</accession>
<protein>
    <submittedName>
        <fullName evidence="1">Uncharacterized protein</fullName>
    </submittedName>
</protein>
<dbReference type="EnsemblMetazoa" id="GPAI046035-RA">
    <property type="protein sequence ID" value="GPAI046035-PA"/>
    <property type="gene ID" value="GPAI046035"/>
</dbReference>
<reference evidence="2" key="1">
    <citation type="submission" date="2014-03" db="EMBL/GenBank/DDBJ databases">
        <authorList>
            <person name="Aksoy S."/>
            <person name="Warren W."/>
            <person name="Wilson R.K."/>
        </authorList>
    </citation>
    <scope>NUCLEOTIDE SEQUENCE [LARGE SCALE GENOMIC DNA]</scope>
    <source>
        <strain evidence="2">IAEA</strain>
    </source>
</reference>
<dbReference type="AlphaFoldDB" id="A0A1B0AHL6"/>
<evidence type="ECO:0000313" key="1">
    <source>
        <dbReference type="EnsemblMetazoa" id="GPAI046035-PA"/>
    </source>
</evidence>
<dbReference type="Proteomes" id="UP000092445">
    <property type="component" value="Unassembled WGS sequence"/>
</dbReference>